<feature type="compositionally biased region" description="Polar residues" evidence="1">
    <location>
        <begin position="1"/>
        <end position="16"/>
    </location>
</feature>
<organism evidence="3 4">
    <name type="scientific">Ascosphaera apis ARSEF 7405</name>
    <dbReference type="NCBI Taxonomy" id="392613"/>
    <lineage>
        <taxon>Eukaryota</taxon>
        <taxon>Fungi</taxon>
        <taxon>Dikarya</taxon>
        <taxon>Ascomycota</taxon>
        <taxon>Pezizomycotina</taxon>
        <taxon>Eurotiomycetes</taxon>
        <taxon>Eurotiomycetidae</taxon>
        <taxon>Onygenales</taxon>
        <taxon>Ascosphaeraceae</taxon>
        <taxon>Ascosphaera</taxon>
    </lineage>
</organism>
<accession>A0A167VF68</accession>
<evidence type="ECO:0000313" key="3">
    <source>
        <dbReference type="EMBL" id="KZZ87444.1"/>
    </source>
</evidence>
<feature type="region of interest" description="Disordered" evidence="1">
    <location>
        <begin position="1"/>
        <end position="44"/>
    </location>
</feature>
<dbReference type="OrthoDB" id="10684728at2759"/>
<feature type="region of interest" description="Disordered" evidence="1">
    <location>
        <begin position="574"/>
        <end position="608"/>
    </location>
</feature>
<dbReference type="Proteomes" id="UP000242877">
    <property type="component" value="Unassembled WGS sequence"/>
</dbReference>
<feature type="compositionally biased region" description="Low complexity" evidence="1">
    <location>
        <begin position="574"/>
        <end position="607"/>
    </location>
</feature>
<sequence>MVTQRDSPLQKVSSLDNDLLQPGEEKERRPSDSTSSSVSTGFLGLAPGDLQEMMAQLGDGTPLTRMHTPQLPRSCNGVACSPAVENTIPQFDGPNDVGVLGQTTVHQQPLITTSTPLDVVPRKRSLDPDTTIPVADDDYFLAKYGDQEPSFTVHIYYGYLRINDAGLACPFKGIGKLLLLHLKRQSIPHEITDQLHNVPWYGGCLIVRVIHHKDEWEAAKKYEEDKSAATGDIGSTVPPLHNLDEVMPSDTTIDLRGSNPEREYLVEGKQVVVWKTVLYPTAKSQSAEFDAIYRELMKTGVAPTAIEARHIINEFEAALINAATTDLLLDEVNGFEEAQDVMMKQAEGRTFVSPLNPDQAVLNKQSREEAKTAQEIEQFMLLLDEQYALHKDDTQEIRQHFADQRAFLAGLLRLGRERYLRFRDTHSGIALMSLLSQLSKEQPVDGHLTRPPTKDEGRRRAYIVSGVSHQTVSRQQVMAAVQPPCPRPKVPQSESNRQISVPQASLPNRTTAGLLPGGRPAFRQIDRSTDDGPVLLPTQSAPPQQGQAQQGQTQQAQVQQTQAQQIQAQQTQTQQTQAQPAQPQQSQVQQQRQQQNPQSQPQQQPQAMVAHPGLPQIGSAAIAPAPIDVTMAAAQNSLAPAAPAPASIPATAGVPLQPNPPPQIPIPAVDAHRFGGILGDPHIAQQALLRRQQLAEEMVSRMSVVVGPIPSINNDIQERAIQSQIAGAARNPHVAVVPPTVATMAAGGHPPQNPVAAMQQGATIAATMAQAANQPRPPPNAPLPAGVQHVPAAVQAPVPPQGHVPGHVQTAIPVPPGTAGHPPLTAQSAQPMAQPGAPVAVMPAGTVQSGAPAAPPAPVPVVPASNPMQAAAQAAMQAPVIPIDCGHQAGIQQQPAPAPVIPAQPNGAPPPIQPRVEMAPAMVNEQRAAVAASAAMRPPMIATEQERAMMIPPTAMPVGPDGRPMELPNNPIAAQQAILHQQQLRRQQQQQALNAQAARDAQQEAAQERKQQGNQTVVPRETQIVKEEEESNAQRNSTEQQNDICPQFDANMMQQPDAEQPHHRQSMSSGSVATNFSWEPSFDDVGIEWDTFLNLDG</sequence>
<protein>
    <submittedName>
        <fullName evidence="3">Spt20 family</fullName>
    </submittedName>
</protein>
<proteinExistence type="predicted"/>
<gene>
    <name evidence="3" type="ORF">AAP_05677</name>
</gene>
<feature type="compositionally biased region" description="Low complexity" evidence="1">
    <location>
        <begin position="978"/>
        <end position="1005"/>
    </location>
</feature>
<feature type="region of interest" description="Disordered" evidence="1">
    <location>
        <begin position="978"/>
        <end position="1041"/>
    </location>
</feature>
<evidence type="ECO:0000313" key="4">
    <source>
        <dbReference type="Proteomes" id="UP000242877"/>
    </source>
</evidence>
<evidence type="ECO:0000259" key="2">
    <source>
        <dbReference type="Pfam" id="PF12090"/>
    </source>
</evidence>
<evidence type="ECO:0000256" key="1">
    <source>
        <dbReference type="SAM" id="MobiDB-lite"/>
    </source>
</evidence>
<dbReference type="EMBL" id="AZGZ01000034">
    <property type="protein sequence ID" value="KZZ87444.1"/>
    <property type="molecule type" value="Genomic_DNA"/>
</dbReference>
<feature type="domain" description="Spt20-like SEP" evidence="2">
    <location>
        <begin position="146"/>
        <end position="342"/>
    </location>
</feature>
<feature type="compositionally biased region" description="Low complexity" evidence="1">
    <location>
        <begin position="537"/>
        <end position="554"/>
    </location>
</feature>
<feature type="region of interest" description="Disordered" evidence="1">
    <location>
        <begin position="474"/>
        <end position="554"/>
    </location>
</feature>
<reference evidence="3 4" key="1">
    <citation type="journal article" date="2016" name="Genome Biol. Evol.">
        <title>Divergent and convergent evolution of fungal pathogenicity.</title>
        <authorList>
            <person name="Shang Y."/>
            <person name="Xiao G."/>
            <person name="Zheng P."/>
            <person name="Cen K."/>
            <person name="Zhan S."/>
            <person name="Wang C."/>
        </authorList>
    </citation>
    <scope>NUCLEOTIDE SEQUENCE [LARGE SCALE GENOMIC DNA]</scope>
    <source>
        <strain evidence="3 4">ARSEF 7405</strain>
    </source>
</reference>
<dbReference type="AlphaFoldDB" id="A0A167VF68"/>
<feature type="compositionally biased region" description="Polar residues" evidence="1">
    <location>
        <begin position="492"/>
        <end position="511"/>
    </location>
</feature>
<feature type="compositionally biased region" description="Basic and acidic residues" evidence="1">
    <location>
        <begin position="442"/>
        <end position="459"/>
    </location>
</feature>
<dbReference type="VEuPathDB" id="FungiDB:AAP_05677"/>
<keyword evidence="4" id="KW-1185">Reference proteome</keyword>
<dbReference type="InterPro" id="IPR046468">
    <property type="entry name" value="Spt20-like_SEP"/>
</dbReference>
<dbReference type="Pfam" id="PF12090">
    <property type="entry name" value="Spt20_SEP"/>
    <property type="match status" value="1"/>
</dbReference>
<comment type="caution">
    <text evidence="3">The sequence shown here is derived from an EMBL/GenBank/DDBJ whole genome shotgun (WGS) entry which is preliminary data.</text>
</comment>
<name>A0A167VF68_9EURO</name>
<feature type="region of interest" description="Disordered" evidence="1">
    <location>
        <begin position="440"/>
        <end position="459"/>
    </location>
</feature>